<comment type="caution">
    <text evidence="5">The sequence shown here is derived from an EMBL/GenBank/DDBJ whole genome shotgun (WGS) entry which is preliminary data.</text>
</comment>
<feature type="repeat" description="WD" evidence="3">
    <location>
        <begin position="153"/>
        <end position="194"/>
    </location>
</feature>
<dbReference type="InterPro" id="IPR019775">
    <property type="entry name" value="WD40_repeat_CS"/>
</dbReference>
<evidence type="ECO:0000256" key="3">
    <source>
        <dbReference type="PROSITE-ProRule" id="PRU00221"/>
    </source>
</evidence>
<dbReference type="GO" id="GO:1990234">
    <property type="term" value="C:transferase complex"/>
    <property type="evidence" value="ECO:0007669"/>
    <property type="project" value="UniProtKB-ARBA"/>
</dbReference>
<organism evidence="5 6">
    <name type="scientific">Acropora cervicornis</name>
    <name type="common">Staghorn coral</name>
    <dbReference type="NCBI Taxonomy" id="6130"/>
    <lineage>
        <taxon>Eukaryota</taxon>
        <taxon>Metazoa</taxon>
        <taxon>Cnidaria</taxon>
        <taxon>Anthozoa</taxon>
        <taxon>Hexacorallia</taxon>
        <taxon>Scleractinia</taxon>
        <taxon>Astrocoeniina</taxon>
        <taxon>Acroporidae</taxon>
        <taxon>Acropora</taxon>
    </lineage>
</organism>
<dbReference type="InterPro" id="IPR015943">
    <property type="entry name" value="WD40/YVTN_repeat-like_dom_sf"/>
</dbReference>
<name>A0AAD9R0T4_ACRCE</name>
<reference evidence="5" key="2">
    <citation type="journal article" date="2023" name="Science">
        <title>Genomic signatures of disease resistance in endangered staghorn corals.</title>
        <authorList>
            <person name="Vollmer S.V."/>
            <person name="Selwyn J.D."/>
            <person name="Despard B.A."/>
            <person name="Roesel C.L."/>
        </authorList>
    </citation>
    <scope>NUCLEOTIDE SEQUENCE</scope>
    <source>
        <strain evidence="5">K2</strain>
    </source>
</reference>
<keyword evidence="6" id="KW-1185">Reference proteome</keyword>
<evidence type="ECO:0000256" key="1">
    <source>
        <dbReference type="ARBA" id="ARBA00022574"/>
    </source>
</evidence>
<dbReference type="InterPro" id="IPR011047">
    <property type="entry name" value="Quinoprotein_ADH-like_sf"/>
</dbReference>
<accession>A0AAD9R0T4</accession>
<dbReference type="InterPro" id="IPR001680">
    <property type="entry name" value="WD40_rpt"/>
</dbReference>
<dbReference type="SUPFAM" id="SSF50998">
    <property type="entry name" value="Quinoprotein alcohol dehydrogenase-like"/>
    <property type="match status" value="1"/>
</dbReference>
<evidence type="ECO:0000313" key="5">
    <source>
        <dbReference type="EMBL" id="KAK2570803.1"/>
    </source>
</evidence>
<dbReference type="InterPro" id="IPR036047">
    <property type="entry name" value="F-box-like_dom_sf"/>
</dbReference>
<feature type="domain" description="F-box" evidence="4">
    <location>
        <begin position="10"/>
        <end position="50"/>
    </location>
</feature>
<dbReference type="Proteomes" id="UP001249851">
    <property type="component" value="Unassembled WGS sequence"/>
</dbReference>
<protein>
    <submittedName>
        <fullName evidence="5">F-box/WD repeat-containing protein 7</fullName>
    </submittedName>
</protein>
<dbReference type="Pfam" id="PF12937">
    <property type="entry name" value="F-box-like"/>
    <property type="match status" value="1"/>
</dbReference>
<gene>
    <name evidence="5" type="ORF">P5673_004501</name>
</gene>
<dbReference type="InterPro" id="IPR001810">
    <property type="entry name" value="F-box_dom"/>
</dbReference>
<sequence>MTETYNSSPFSFDELVHIFHYLPPESLAKCSQVCRDWCQAAQVGSLWKRHCLQRWNFCHLGKLKPGERTWKRYFVARDKIETGVATGRPGLDYVCKTLRGHNSQVTDVVFLTTNGIYDEEIVDNNAYPIIASCSQDKSVCVWNVREGKSLWRKWSHEASVTSLEVIAHNSIFASGDVEGRIKLWEVSSGVPTALQGSHADVITTMQCGNNVIGKDQGDCSSRLLMVGFRDGCVKMWDTRITANPQLELMGQFGLSYLKLQADHLLATGSRFESTTKMFDIRYLVPDSWKGPELRSLRHPSDATVSCLCWVPTKQNHLIAGYNNGDIVLWNGNNGQLVHCFKGHAGDVSCVCSLESTAVSAGHDHTVRLWDLNSLENVQIHKDHIGPVTGLYVDAYRAISCSRDYSIRTYCWTRTGSSSSRSLDSKYTLLGGSLQRAGNGFEKVVCDYSACVGMANDVLKAYSFQM</sequence>
<keyword evidence="2" id="KW-0677">Repeat</keyword>
<dbReference type="SUPFAM" id="SSF81383">
    <property type="entry name" value="F-box domain"/>
    <property type="match status" value="1"/>
</dbReference>
<dbReference type="Gene3D" id="2.130.10.10">
    <property type="entry name" value="YVTN repeat-like/Quinoprotein amine dehydrogenase"/>
    <property type="match status" value="2"/>
</dbReference>
<dbReference type="PROSITE" id="PS00678">
    <property type="entry name" value="WD_REPEATS_1"/>
    <property type="match status" value="1"/>
</dbReference>
<dbReference type="PRINTS" id="PR00320">
    <property type="entry name" value="GPROTEINBRPT"/>
</dbReference>
<dbReference type="Gene3D" id="1.20.1280.50">
    <property type="match status" value="1"/>
</dbReference>
<dbReference type="EMBL" id="JARQWQ010000007">
    <property type="protein sequence ID" value="KAK2570803.1"/>
    <property type="molecule type" value="Genomic_DNA"/>
</dbReference>
<dbReference type="PANTHER" id="PTHR22847:SF637">
    <property type="entry name" value="WD REPEAT DOMAIN 5B"/>
    <property type="match status" value="1"/>
</dbReference>
<dbReference type="SMART" id="SM00320">
    <property type="entry name" value="WD40"/>
    <property type="match status" value="6"/>
</dbReference>
<dbReference type="PROSITE" id="PS50082">
    <property type="entry name" value="WD_REPEATS_2"/>
    <property type="match status" value="2"/>
</dbReference>
<reference evidence="5" key="1">
    <citation type="journal article" date="2023" name="G3 (Bethesda)">
        <title>Whole genome assembly and annotation of the endangered Caribbean coral Acropora cervicornis.</title>
        <authorList>
            <person name="Selwyn J.D."/>
            <person name="Vollmer S.V."/>
        </authorList>
    </citation>
    <scope>NUCLEOTIDE SEQUENCE</scope>
    <source>
        <strain evidence="5">K2</strain>
    </source>
</reference>
<dbReference type="AlphaFoldDB" id="A0AAD9R0T4"/>
<keyword evidence="1 3" id="KW-0853">WD repeat</keyword>
<dbReference type="PROSITE" id="PS50294">
    <property type="entry name" value="WD_REPEATS_REGION"/>
    <property type="match status" value="1"/>
</dbReference>
<feature type="repeat" description="WD" evidence="3">
    <location>
        <begin position="340"/>
        <end position="379"/>
    </location>
</feature>
<dbReference type="InterPro" id="IPR020472">
    <property type="entry name" value="WD40_PAC1"/>
</dbReference>
<evidence type="ECO:0000256" key="2">
    <source>
        <dbReference type="ARBA" id="ARBA00022737"/>
    </source>
</evidence>
<evidence type="ECO:0000259" key="4">
    <source>
        <dbReference type="SMART" id="SM00256"/>
    </source>
</evidence>
<dbReference type="Pfam" id="PF00400">
    <property type="entry name" value="WD40"/>
    <property type="match status" value="4"/>
</dbReference>
<proteinExistence type="predicted"/>
<evidence type="ECO:0000313" key="6">
    <source>
        <dbReference type="Proteomes" id="UP001249851"/>
    </source>
</evidence>
<dbReference type="SMART" id="SM00256">
    <property type="entry name" value="FBOX"/>
    <property type="match status" value="1"/>
</dbReference>
<dbReference type="PANTHER" id="PTHR22847">
    <property type="entry name" value="WD40 REPEAT PROTEIN"/>
    <property type="match status" value="1"/>
</dbReference>